<feature type="signal peptide" evidence="1">
    <location>
        <begin position="1"/>
        <end position="19"/>
    </location>
</feature>
<gene>
    <name evidence="2" type="ORF">Bhyg_11054</name>
</gene>
<protein>
    <recommendedName>
        <fullName evidence="4">Secreted protein</fullName>
    </recommendedName>
</protein>
<sequence>MKAVFVLFFTAIVLHLAAGQTHSHGNGQPSCSDPSEFNRLWRNNWDPNSFFRCDNAGVPATLVRCQAAFIESAQRCGDWSEWVWRTPFDPPFHN</sequence>
<keyword evidence="1" id="KW-0732">Signal</keyword>
<organism evidence="2 3">
    <name type="scientific">Pseudolycoriella hygida</name>
    <dbReference type="NCBI Taxonomy" id="35572"/>
    <lineage>
        <taxon>Eukaryota</taxon>
        <taxon>Metazoa</taxon>
        <taxon>Ecdysozoa</taxon>
        <taxon>Arthropoda</taxon>
        <taxon>Hexapoda</taxon>
        <taxon>Insecta</taxon>
        <taxon>Pterygota</taxon>
        <taxon>Neoptera</taxon>
        <taxon>Endopterygota</taxon>
        <taxon>Diptera</taxon>
        <taxon>Nematocera</taxon>
        <taxon>Sciaroidea</taxon>
        <taxon>Sciaridae</taxon>
        <taxon>Pseudolycoriella</taxon>
    </lineage>
</organism>
<dbReference type="OrthoDB" id="7880675at2759"/>
<feature type="chain" id="PRO_5040374939" description="Secreted protein" evidence="1">
    <location>
        <begin position="20"/>
        <end position="94"/>
    </location>
</feature>
<dbReference type="PANTHER" id="PTHR20987:SF0">
    <property type="entry name" value="CHITIN-BINDING TYPE-2 DOMAIN-CONTAINING PROTEIN-RELATED"/>
    <property type="match status" value="1"/>
</dbReference>
<keyword evidence="3" id="KW-1185">Reference proteome</keyword>
<evidence type="ECO:0000256" key="1">
    <source>
        <dbReference type="SAM" id="SignalP"/>
    </source>
</evidence>
<dbReference type="PANTHER" id="PTHR20987">
    <property type="entry name" value="CHITIN-BINDING TYPE-2 DOMAIN-CONTAINING PROTEIN-RELATED"/>
    <property type="match status" value="1"/>
</dbReference>
<evidence type="ECO:0000313" key="2">
    <source>
        <dbReference type="EMBL" id="KAJ6638319.1"/>
    </source>
</evidence>
<evidence type="ECO:0000313" key="3">
    <source>
        <dbReference type="Proteomes" id="UP001151699"/>
    </source>
</evidence>
<accession>A0A9Q0MW87</accession>
<dbReference type="EMBL" id="WJQU01000003">
    <property type="protein sequence ID" value="KAJ6638319.1"/>
    <property type="molecule type" value="Genomic_DNA"/>
</dbReference>
<proteinExistence type="predicted"/>
<name>A0A9Q0MW87_9DIPT</name>
<evidence type="ECO:0008006" key="4">
    <source>
        <dbReference type="Google" id="ProtNLM"/>
    </source>
</evidence>
<dbReference type="AlphaFoldDB" id="A0A9Q0MW87"/>
<dbReference type="Proteomes" id="UP001151699">
    <property type="component" value="Chromosome X"/>
</dbReference>
<reference evidence="2" key="1">
    <citation type="submission" date="2022-07" db="EMBL/GenBank/DDBJ databases">
        <authorList>
            <person name="Trinca V."/>
            <person name="Uliana J.V.C."/>
            <person name="Torres T.T."/>
            <person name="Ward R.J."/>
            <person name="Monesi N."/>
        </authorList>
    </citation>
    <scope>NUCLEOTIDE SEQUENCE</scope>
    <source>
        <strain evidence="2">HSMRA1968</strain>
        <tissue evidence="2">Whole embryos</tissue>
    </source>
</reference>
<comment type="caution">
    <text evidence="2">The sequence shown here is derived from an EMBL/GenBank/DDBJ whole genome shotgun (WGS) entry which is preliminary data.</text>
</comment>